<gene>
    <name evidence="9" type="ORF">A4W93_10430</name>
</gene>
<dbReference type="AlphaFoldDB" id="A0A1W6L7L0"/>
<dbReference type="SUPFAM" id="SSF56954">
    <property type="entry name" value="Outer membrane efflux proteins (OEP)"/>
    <property type="match status" value="1"/>
</dbReference>
<proteinExistence type="inferred from homology"/>
<dbReference type="KEGG" id="rgu:A4W93_10430"/>
<evidence type="ECO:0000313" key="9">
    <source>
        <dbReference type="EMBL" id="ARN20285.1"/>
    </source>
</evidence>
<reference evidence="9 10" key="1">
    <citation type="submission" date="2016-04" db="EMBL/GenBank/DDBJ databases">
        <title>Complete genome sequence of natural rubber-degrading, novel Gram-negative bacterium, Rhizobacter gummiphilus strain NS21.</title>
        <authorList>
            <person name="Tabata M."/>
            <person name="Kasai D."/>
            <person name="Fukuda M."/>
        </authorList>
    </citation>
    <scope>NUCLEOTIDE SEQUENCE [LARGE SCALE GENOMIC DNA]</scope>
    <source>
        <strain evidence="9 10">NS21</strain>
    </source>
</reference>
<dbReference type="Pfam" id="PF24125">
    <property type="entry name" value="Cds6_C"/>
    <property type="match status" value="1"/>
</dbReference>
<evidence type="ECO:0000256" key="7">
    <source>
        <dbReference type="ARBA" id="ARBA00023237"/>
    </source>
</evidence>
<evidence type="ECO:0000313" key="10">
    <source>
        <dbReference type="Proteomes" id="UP000193427"/>
    </source>
</evidence>
<organism evidence="9 10">
    <name type="scientific">Piscinibacter gummiphilus</name>
    <dbReference type="NCBI Taxonomy" id="946333"/>
    <lineage>
        <taxon>Bacteria</taxon>
        <taxon>Pseudomonadati</taxon>
        <taxon>Pseudomonadota</taxon>
        <taxon>Betaproteobacteria</taxon>
        <taxon>Burkholderiales</taxon>
        <taxon>Sphaerotilaceae</taxon>
        <taxon>Piscinibacter</taxon>
    </lineage>
</organism>
<dbReference type="OrthoDB" id="9814637at2"/>
<dbReference type="InterPro" id="IPR056203">
    <property type="entry name" value="Cds6_C"/>
</dbReference>
<protein>
    <recommendedName>
        <fullName evidence="8">Cds6 C-terminal domain-containing protein</fullName>
    </recommendedName>
</protein>
<evidence type="ECO:0000256" key="6">
    <source>
        <dbReference type="ARBA" id="ARBA00023136"/>
    </source>
</evidence>
<dbReference type="InterPro" id="IPR032710">
    <property type="entry name" value="NTF2-like_dom_sf"/>
</dbReference>
<keyword evidence="4" id="KW-1134">Transmembrane beta strand</keyword>
<dbReference type="PANTHER" id="PTHR30026">
    <property type="entry name" value="OUTER MEMBRANE PROTEIN TOLC"/>
    <property type="match status" value="1"/>
</dbReference>
<dbReference type="GO" id="GO:0015288">
    <property type="term" value="F:porin activity"/>
    <property type="evidence" value="ECO:0007669"/>
    <property type="project" value="TreeGrafter"/>
</dbReference>
<keyword evidence="6" id="KW-0472">Membrane</keyword>
<dbReference type="EMBL" id="CP015118">
    <property type="protein sequence ID" value="ARN20285.1"/>
    <property type="molecule type" value="Genomic_DNA"/>
</dbReference>
<evidence type="ECO:0000256" key="3">
    <source>
        <dbReference type="ARBA" id="ARBA00022448"/>
    </source>
</evidence>
<dbReference type="Pfam" id="PF02321">
    <property type="entry name" value="OEP"/>
    <property type="match status" value="2"/>
</dbReference>
<comment type="similarity">
    <text evidence="2">Belongs to the outer membrane factor (OMF) (TC 1.B.17) family.</text>
</comment>
<feature type="domain" description="Cds6 C-terminal" evidence="8">
    <location>
        <begin position="506"/>
        <end position="607"/>
    </location>
</feature>
<dbReference type="Proteomes" id="UP000193427">
    <property type="component" value="Chromosome"/>
</dbReference>
<comment type="subcellular location">
    <subcellularLocation>
        <location evidence="1">Cell outer membrane</location>
    </subcellularLocation>
</comment>
<accession>A0A1W6L7L0</accession>
<keyword evidence="10" id="KW-1185">Reference proteome</keyword>
<dbReference type="Gene3D" id="1.20.1600.10">
    <property type="entry name" value="Outer membrane efflux proteins (OEP)"/>
    <property type="match status" value="1"/>
</dbReference>
<dbReference type="InterPro" id="IPR051906">
    <property type="entry name" value="TolC-like"/>
</dbReference>
<evidence type="ECO:0000256" key="5">
    <source>
        <dbReference type="ARBA" id="ARBA00022692"/>
    </source>
</evidence>
<dbReference type="GO" id="GO:0009279">
    <property type="term" value="C:cell outer membrane"/>
    <property type="evidence" value="ECO:0007669"/>
    <property type="project" value="UniProtKB-SubCell"/>
</dbReference>
<dbReference type="RefSeq" id="WP_085750556.1">
    <property type="nucleotide sequence ID" value="NZ_BSPR01000014.1"/>
</dbReference>
<dbReference type="InterPro" id="IPR010130">
    <property type="entry name" value="T1SS_OMP_TolC"/>
</dbReference>
<dbReference type="GO" id="GO:0015562">
    <property type="term" value="F:efflux transmembrane transporter activity"/>
    <property type="evidence" value="ECO:0007669"/>
    <property type="project" value="InterPro"/>
</dbReference>
<name>A0A1W6L7L0_9BURK</name>
<dbReference type="InterPro" id="IPR003423">
    <property type="entry name" value="OMP_efflux"/>
</dbReference>
<evidence type="ECO:0000256" key="2">
    <source>
        <dbReference type="ARBA" id="ARBA00007613"/>
    </source>
</evidence>
<dbReference type="SUPFAM" id="SSF54427">
    <property type="entry name" value="NTF2-like"/>
    <property type="match status" value="1"/>
</dbReference>
<dbReference type="PANTHER" id="PTHR30026:SF22">
    <property type="entry name" value="OUTER MEMBRANE EFFLUX PROTEIN"/>
    <property type="match status" value="1"/>
</dbReference>
<keyword evidence="3" id="KW-0813">Transport</keyword>
<keyword evidence="7" id="KW-0998">Cell outer membrane</keyword>
<dbReference type="NCBIfam" id="TIGR01844">
    <property type="entry name" value="type_I_sec_TolC"/>
    <property type="match status" value="1"/>
</dbReference>
<dbReference type="Gene3D" id="3.10.450.50">
    <property type="match status" value="1"/>
</dbReference>
<evidence type="ECO:0000259" key="8">
    <source>
        <dbReference type="Pfam" id="PF24125"/>
    </source>
</evidence>
<keyword evidence="5" id="KW-0812">Transmembrane</keyword>
<dbReference type="GO" id="GO:1990281">
    <property type="term" value="C:efflux pump complex"/>
    <property type="evidence" value="ECO:0007669"/>
    <property type="project" value="TreeGrafter"/>
</dbReference>
<evidence type="ECO:0000256" key="1">
    <source>
        <dbReference type="ARBA" id="ARBA00004442"/>
    </source>
</evidence>
<dbReference type="STRING" id="946333.A4W93_10430"/>
<evidence type="ECO:0000256" key="4">
    <source>
        <dbReference type="ARBA" id="ARBA00022452"/>
    </source>
</evidence>
<sequence>MYQRKTALLSALTLAFAGTALAQADDQAALKAAVQKAINANPEVTARFNAYRASADAVDIARAGYYPRLDLSASGGRDRDRIDNRNPETQSINRAGASLTLSQLLWDGLATKNDVGRLGHERLARYFEVVDITEQTALEAARAYYDVLRFRKLVQLAEENFVQHQTAYNQIQSRFKAGVGRGVDLEQAAARVALAESNLNTEISNLYDVSSRYQRLVGEVPPAALPLPAETFKNGLPGNANDAANEAIRRSPAISASIENLRSAEQLVSVRESAFQPRVEARLRSGAGKNFDGVANQRNDSTAEVVLNWNLFNGGADRARVRQQTNLVSQATDLRDKACRDVRQTVAIAYNDTRKLVDQLVYLDRNTLAITKARDAYHQQFNIGQRSLLDLLNSENEVYTAQRSYVNAEYDLSIAYLRTHAATNQLIGRLGVGRDAAPPAPDDAEGWNAGNDAPGRCPAEAVATMTMDSTALRQRAAAATPPSPVLPAASAPTGTTATAATAVPLQRVTEWAAAWQARDINAYLAFYAPTFMPEGSSIDRWRAQRRAVLARPGEIAVLIANPVATAIDATTVETRFRQTFRSNQLTDITDKVLTWRLIDGKWLILRESGR</sequence>